<comment type="similarity">
    <text evidence="3">Belongs to the cytochrome c oxidase IV family.</text>
</comment>
<keyword evidence="7 13" id="KW-1133">Transmembrane helix</keyword>
<evidence type="ECO:0000256" key="10">
    <source>
        <dbReference type="ARBA" id="ARBA00023136"/>
    </source>
</evidence>
<dbReference type="GO" id="GO:0005743">
    <property type="term" value="C:mitochondrial inner membrane"/>
    <property type="evidence" value="ECO:0007669"/>
    <property type="project" value="UniProtKB-SubCell"/>
</dbReference>
<dbReference type="AlphaFoldDB" id="A0A6G1LHH2"/>
<comment type="subcellular location">
    <subcellularLocation>
        <location evidence="1">Mitochondrion inner membrane</location>
        <topology evidence="1">Single-pass membrane protein</topology>
    </subcellularLocation>
</comment>
<keyword evidence="15" id="KW-1185">Reference proteome</keyword>
<name>A0A6G1LHH2_9PEZI</name>
<dbReference type="FunFam" id="1.10.442.10:FF:000002">
    <property type="entry name" value="Cytochrome c oxidase subunit V"/>
    <property type="match status" value="1"/>
</dbReference>
<evidence type="ECO:0000313" key="14">
    <source>
        <dbReference type="EMBL" id="KAF2772306.1"/>
    </source>
</evidence>
<evidence type="ECO:0000256" key="4">
    <source>
        <dbReference type="ARBA" id="ARBA00022692"/>
    </source>
</evidence>
<dbReference type="Pfam" id="PF02936">
    <property type="entry name" value="COX4"/>
    <property type="match status" value="1"/>
</dbReference>
<keyword evidence="5" id="KW-0999">Mitochondrion inner membrane</keyword>
<keyword evidence="10 13" id="KW-0472">Membrane</keyword>
<dbReference type="InterPro" id="IPR004203">
    <property type="entry name" value="Cyt_c_oxidase_su4_fam"/>
</dbReference>
<evidence type="ECO:0000256" key="13">
    <source>
        <dbReference type="SAM" id="Phobius"/>
    </source>
</evidence>
<sequence length="174" mass="19400">MQRVGSSLARASRPARRAGQMQQARQQHAISNPTLANIEKRWEAMPPQEQADLWMALRDRMKVDWNQLTMQEKKAAYWIAFGPHGPRSLPPPGENTKIFLYTMYGVIASGVIFGTVKYFARAPPRTMTKEYQEASNEYLKESNIEPITGISSEGYVGPGMVQSAPGPKGGKSDE</sequence>
<protein>
    <recommendedName>
        <fullName evidence="11">Cytochrome c oxidase polypeptide V</fullName>
    </recommendedName>
</protein>
<evidence type="ECO:0000256" key="8">
    <source>
        <dbReference type="ARBA" id="ARBA00023002"/>
    </source>
</evidence>
<feature type="region of interest" description="Disordered" evidence="12">
    <location>
        <begin position="1"/>
        <end position="30"/>
    </location>
</feature>
<evidence type="ECO:0000256" key="9">
    <source>
        <dbReference type="ARBA" id="ARBA00023128"/>
    </source>
</evidence>
<dbReference type="PANTHER" id="PTHR10707">
    <property type="entry name" value="CYTOCHROME C OXIDASE SUBUNIT IV"/>
    <property type="match status" value="1"/>
</dbReference>
<dbReference type="InterPro" id="IPR036639">
    <property type="entry name" value="Cyt_c_oxidase_su4_sf"/>
</dbReference>
<dbReference type="Gene3D" id="1.10.442.10">
    <property type="entry name" value="Cytochrome c oxidase subunit IV"/>
    <property type="match status" value="1"/>
</dbReference>
<dbReference type="GO" id="GO:0045277">
    <property type="term" value="C:respiratory chain complex IV"/>
    <property type="evidence" value="ECO:0007669"/>
    <property type="project" value="InterPro"/>
</dbReference>
<evidence type="ECO:0000256" key="5">
    <source>
        <dbReference type="ARBA" id="ARBA00022792"/>
    </source>
</evidence>
<dbReference type="CDD" id="cd00922">
    <property type="entry name" value="Cyt_c_Oxidase_IV"/>
    <property type="match status" value="1"/>
</dbReference>
<evidence type="ECO:0000256" key="2">
    <source>
        <dbReference type="ARBA" id="ARBA00004673"/>
    </source>
</evidence>
<feature type="transmembrane region" description="Helical" evidence="13">
    <location>
        <begin position="98"/>
        <end position="120"/>
    </location>
</feature>
<dbReference type="Proteomes" id="UP000799436">
    <property type="component" value="Unassembled WGS sequence"/>
</dbReference>
<evidence type="ECO:0000256" key="6">
    <source>
        <dbReference type="ARBA" id="ARBA00022946"/>
    </source>
</evidence>
<comment type="pathway">
    <text evidence="2">Energy metabolism; oxidative phosphorylation.</text>
</comment>
<dbReference type="GO" id="GO:0016491">
    <property type="term" value="F:oxidoreductase activity"/>
    <property type="evidence" value="ECO:0007669"/>
    <property type="project" value="UniProtKB-KW"/>
</dbReference>
<evidence type="ECO:0000256" key="7">
    <source>
        <dbReference type="ARBA" id="ARBA00022989"/>
    </source>
</evidence>
<dbReference type="GO" id="GO:0006123">
    <property type="term" value="P:mitochondrial electron transport, cytochrome c to oxygen"/>
    <property type="evidence" value="ECO:0007669"/>
    <property type="project" value="InterPro"/>
</dbReference>
<dbReference type="SUPFAM" id="SSF81406">
    <property type="entry name" value="Mitochondrial cytochrome c oxidase subunit IV"/>
    <property type="match status" value="1"/>
</dbReference>
<feature type="compositionally biased region" description="Low complexity" evidence="12">
    <location>
        <begin position="1"/>
        <end position="29"/>
    </location>
</feature>
<dbReference type="EMBL" id="ML995815">
    <property type="protein sequence ID" value="KAF2772306.1"/>
    <property type="molecule type" value="Genomic_DNA"/>
</dbReference>
<evidence type="ECO:0000256" key="1">
    <source>
        <dbReference type="ARBA" id="ARBA00004434"/>
    </source>
</evidence>
<gene>
    <name evidence="14" type="ORF">EJ03DRAFT_324734</name>
</gene>
<dbReference type="PANTHER" id="PTHR10707:SF10">
    <property type="entry name" value="CYTOCHROME C OXIDASE SUBUNIT 4"/>
    <property type="match status" value="1"/>
</dbReference>
<proteinExistence type="inferred from homology"/>
<evidence type="ECO:0000256" key="11">
    <source>
        <dbReference type="ARBA" id="ARBA00081365"/>
    </source>
</evidence>
<keyword evidence="6" id="KW-0809">Transit peptide</keyword>
<keyword evidence="4 13" id="KW-0812">Transmembrane</keyword>
<evidence type="ECO:0000256" key="12">
    <source>
        <dbReference type="SAM" id="MobiDB-lite"/>
    </source>
</evidence>
<keyword evidence="9" id="KW-0496">Mitochondrion</keyword>
<evidence type="ECO:0000256" key="3">
    <source>
        <dbReference type="ARBA" id="ARBA00008135"/>
    </source>
</evidence>
<dbReference type="OrthoDB" id="186013at2759"/>
<organism evidence="14 15">
    <name type="scientific">Teratosphaeria nubilosa</name>
    <dbReference type="NCBI Taxonomy" id="161662"/>
    <lineage>
        <taxon>Eukaryota</taxon>
        <taxon>Fungi</taxon>
        <taxon>Dikarya</taxon>
        <taxon>Ascomycota</taxon>
        <taxon>Pezizomycotina</taxon>
        <taxon>Dothideomycetes</taxon>
        <taxon>Dothideomycetidae</taxon>
        <taxon>Mycosphaerellales</taxon>
        <taxon>Teratosphaeriaceae</taxon>
        <taxon>Teratosphaeria</taxon>
    </lineage>
</organism>
<keyword evidence="8" id="KW-0560">Oxidoreductase</keyword>
<evidence type="ECO:0000313" key="15">
    <source>
        <dbReference type="Proteomes" id="UP000799436"/>
    </source>
</evidence>
<reference evidence="14" key="1">
    <citation type="journal article" date="2020" name="Stud. Mycol.">
        <title>101 Dothideomycetes genomes: a test case for predicting lifestyles and emergence of pathogens.</title>
        <authorList>
            <person name="Haridas S."/>
            <person name="Albert R."/>
            <person name="Binder M."/>
            <person name="Bloem J."/>
            <person name="Labutti K."/>
            <person name="Salamov A."/>
            <person name="Andreopoulos B."/>
            <person name="Baker S."/>
            <person name="Barry K."/>
            <person name="Bills G."/>
            <person name="Bluhm B."/>
            <person name="Cannon C."/>
            <person name="Castanera R."/>
            <person name="Culley D."/>
            <person name="Daum C."/>
            <person name="Ezra D."/>
            <person name="Gonzalez J."/>
            <person name="Henrissat B."/>
            <person name="Kuo A."/>
            <person name="Liang C."/>
            <person name="Lipzen A."/>
            <person name="Lutzoni F."/>
            <person name="Magnuson J."/>
            <person name="Mondo S."/>
            <person name="Nolan M."/>
            <person name="Ohm R."/>
            <person name="Pangilinan J."/>
            <person name="Park H.-J."/>
            <person name="Ramirez L."/>
            <person name="Alfaro M."/>
            <person name="Sun H."/>
            <person name="Tritt A."/>
            <person name="Yoshinaga Y."/>
            <person name="Zwiers L.-H."/>
            <person name="Turgeon B."/>
            <person name="Goodwin S."/>
            <person name="Spatafora J."/>
            <person name="Crous P."/>
            <person name="Grigoriev I."/>
        </authorList>
    </citation>
    <scope>NUCLEOTIDE SEQUENCE</scope>
    <source>
        <strain evidence="14">CBS 116005</strain>
    </source>
</reference>
<accession>A0A6G1LHH2</accession>
<feature type="region of interest" description="Disordered" evidence="12">
    <location>
        <begin position="153"/>
        <end position="174"/>
    </location>
</feature>